<feature type="transmembrane region" description="Helical" evidence="1">
    <location>
        <begin position="5"/>
        <end position="24"/>
    </location>
</feature>
<evidence type="ECO:0000313" key="3">
    <source>
        <dbReference type="EMBL" id="TDT70605.1"/>
    </source>
</evidence>
<proteinExistence type="predicted"/>
<keyword evidence="4" id="KW-1185">Reference proteome</keyword>
<reference evidence="3 4" key="1">
    <citation type="submission" date="2019-03" db="EMBL/GenBank/DDBJ databases">
        <title>Genomic Encyclopedia of Type Strains, Phase IV (KMG-IV): sequencing the most valuable type-strain genomes for metagenomic binning, comparative biology and taxonomic classification.</title>
        <authorList>
            <person name="Goeker M."/>
        </authorList>
    </citation>
    <scope>NUCLEOTIDE SEQUENCE [LARGE SCALE GENOMIC DNA]</scope>
    <source>
        <strain evidence="3 4">DSM 100055</strain>
    </source>
</reference>
<keyword evidence="1" id="KW-1133">Transmembrane helix</keyword>
<dbReference type="CDD" id="cd09877">
    <property type="entry name" value="PIN_YacL-like"/>
    <property type="match status" value="1"/>
</dbReference>
<sequence>MNLKAFFITIISYIIFIYVLFGFSNSKEGIILLGVLSIVLSYLIVHFVEYIKKILEERKIEKGAKAKILDSSIIIDGRILDIMNSGFLEGDIVIPKFVLEELQTLSDSSDNMKRARGRRGLDLVKQLQEIKEYNIVIEEKDYPEKEVDAKLVKLAKDIEGDVLTTDFNLNKVATIQGVKVLNINQLANSLKLVVLPNEELTIELIKKGDRDGQAVGYLQDGTMVVAEDGGDHVGEIVTLIITSVYPTAAGRMIFGRIKK</sequence>
<dbReference type="SUPFAM" id="SSF88723">
    <property type="entry name" value="PIN domain-like"/>
    <property type="match status" value="1"/>
</dbReference>
<name>A0AA46DZ49_9FUSO</name>
<dbReference type="EMBL" id="SOBG01000004">
    <property type="protein sequence ID" value="TDT70605.1"/>
    <property type="molecule type" value="Genomic_DNA"/>
</dbReference>
<dbReference type="PANTHER" id="PTHR11603">
    <property type="entry name" value="AAA FAMILY ATPASE"/>
    <property type="match status" value="1"/>
</dbReference>
<dbReference type="Proteomes" id="UP000294678">
    <property type="component" value="Unassembled WGS sequence"/>
</dbReference>
<dbReference type="PANTHER" id="PTHR11603:SF147">
    <property type="entry name" value="MEMBRANE PROTEIN"/>
    <property type="match status" value="1"/>
</dbReference>
<protein>
    <recommendedName>
        <fullName evidence="2">PIN domain-containing protein</fullName>
    </recommendedName>
</protein>
<feature type="transmembrane region" description="Helical" evidence="1">
    <location>
        <begin position="30"/>
        <end position="51"/>
    </location>
</feature>
<gene>
    <name evidence="3" type="ORF">EV215_1156</name>
</gene>
<dbReference type="InterPro" id="IPR002716">
    <property type="entry name" value="PIN_dom"/>
</dbReference>
<dbReference type="InterPro" id="IPR052041">
    <property type="entry name" value="Nucleic_acid_metab_PIN/TRAM"/>
</dbReference>
<dbReference type="Pfam" id="PF13638">
    <property type="entry name" value="PIN_4"/>
    <property type="match status" value="1"/>
</dbReference>
<dbReference type="Gene3D" id="3.40.50.1010">
    <property type="entry name" value="5'-nuclease"/>
    <property type="match status" value="1"/>
</dbReference>
<evidence type="ECO:0000259" key="2">
    <source>
        <dbReference type="SMART" id="SM00670"/>
    </source>
</evidence>
<feature type="domain" description="PIN" evidence="2">
    <location>
        <begin position="65"/>
        <end position="171"/>
    </location>
</feature>
<evidence type="ECO:0000313" key="4">
    <source>
        <dbReference type="Proteomes" id="UP000294678"/>
    </source>
</evidence>
<organism evidence="3 4">
    <name type="scientific">Hypnocyclicus thermotrophus</name>
    <dbReference type="NCBI Taxonomy" id="1627895"/>
    <lineage>
        <taxon>Bacteria</taxon>
        <taxon>Fusobacteriati</taxon>
        <taxon>Fusobacteriota</taxon>
        <taxon>Fusobacteriia</taxon>
        <taxon>Fusobacteriales</taxon>
        <taxon>Fusobacteriaceae</taxon>
        <taxon>Hypnocyclicus</taxon>
    </lineage>
</organism>
<accession>A0AA46DZ49</accession>
<dbReference type="AlphaFoldDB" id="A0AA46DZ49"/>
<dbReference type="SMART" id="SM00670">
    <property type="entry name" value="PINc"/>
    <property type="match status" value="1"/>
</dbReference>
<evidence type="ECO:0000256" key="1">
    <source>
        <dbReference type="SAM" id="Phobius"/>
    </source>
</evidence>
<dbReference type="InterPro" id="IPR029060">
    <property type="entry name" value="PIN-like_dom_sf"/>
</dbReference>
<comment type="caution">
    <text evidence="3">The sequence shown here is derived from an EMBL/GenBank/DDBJ whole genome shotgun (WGS) entry which is preliminary data.</text>
</comment>
<keyword evidence="1" id="KW-0812">Transmembrane</keyword>
<keyword evidence="1" id="KW-0472">Membrane</keyword>
<dbReference type="RefSeq" id="WP_134113040.1">
    <property type="nucleotide sequence ID" value="NZ_SOBG01000004.1"/>
</dbReference>